<comment type="function">
    <text evidence="4">May play a role in stationary phase survival.</text>
</comment>
<dbReference type="RefSeq" id="WP_217666625.1">
    <property type="nucleotide sequence ID" value="NZ_JAHRID010000001.1"/>
</dbReference>
<evidence type="ECO:0000313" key="8">
    <source>
        <dbReference type="Proteomes" id="UP000704611"/>
    </source>
</evidence>
<dbReference type="Proteomes" id="UP000704611">
    <property type="component" value="Unassembled WGS sequence"/>
</dbReference>
<dbReference type="NCBIfam" id="TIGR01099">
    <property type="entry name" value="galU"/>
    <property type="match status" value="1"/>
</dbReference>
<dbReference type="GO" id="GO:0003983">
    <property type="term" value="F:UTP:glucose-1-phosphate uridylyltransferase activity"/>
    <property type="evidence" value="ECO:0007669"/>
    <property type="project" value="UniProtKB-EC"/>
</dbReference>
<comment type="similarity">
    <text evidence="5">Belongs to the UDPGP type 2 family.</text>
</comment>
<reference evidence="7 8" key="1">
    <citation type="submission" date="2021-06" db="EMBL/GenBank/DDBJ databases">
        <title>Rheinheimera indica sp. nov., isolated from deep-sea sediment.</title>
        <authorList>
            <person name="Wang Z."/>
            <person name="Zhang X.-Y."/>
        </authorList>
    </citation>
    <scope>NUCLEOTIDE SEQUENCE [LARGE SCALE GENOMIC DNA]</scope>
    <source>
        <strain evidence="7 8">SM2107</strain>
    </source>
</reference>
<keyword evidence="3 5" id="KW-0548">Nucleotidyltransferase</keyword>
<dbReference type="PANTHER" id="PTHR43197:SF1">
    <property type="entry name" value="UTP--GLUCOSE-1-PHOSPHATE URIDYLYLTRANSFERASE"/>
    <property type="match status" value="1"/>
</dbReference>
<evidence type="ECO:0000256" key="4">
    <source>
        <dbReference type="ARBA" id="ARBA00037294"/>
    </source>
</evidence>
<protein>
    <recommendedName>
        <fullName evidence="1 5">UTP--glucose-1-phosphate uridylyltransferase</fullName>
        <ecNumber evidence="5">2.7.7.9</ecNumber>
    </recommendedName>
    <alternativeName>
        <fullName evidence="5">UDP-glucose pyrophosphorylase</fullName>
    </alternativeName>
</protein>
<sequence length="303" mass="33284">MKVTKAVIPVAGLGTRMLPATKAIPKEMLPVVDKPLIQYVVQECIDAGIKEIVLVTHSSKNSIENHFDKSFELESMLEKRVKRQLLDEVQGICPKDVTIMHVRQGEAKGLGHAVLCARPLIGDVPFAVLLPDVLIDSYESDLSRDNLAQMNKLFAATNVSQVMVEPVPMQSVSSYGVADVEGHTMEAGESINMTAIVEKPSREDAPSNLAVVGRYVFTPDIWQALRYTPTGAGDEIQLTDAIAIMMKSQPVNAYHIIGRSHDCGNKLGYMQAFVEYGMRDGSLGSEFKSWLRQIVLDGEEPIC</sequence>
<dbReference type="EMBL" id="JAHRID010000001">
    <property type="protein sequence ID" value="MBV2127773.1"/>
    <property type="molecule type" value="Genomic_DNA"/>
</dbReference>
<dbReference type="CDD" id="cd02541">
    <property type="entry name" value="UGPase_prokaryotic"/>
    <property type="match status" value="1"/>
</dbReference>
<keyword evidence="2 5" id="KW-0808">Transferase</keyword>
<gene>
    <name evidence="7" type="primary">galU</name>
    <name evidence="7" type="ORF">KQY15_01515</name>
</gene>
<name>A0ABS6MG34_9GAMM</name>
<evidence type="ECO:0000256" key="5">
    <source>
        <dbReference type="RuleBase" id="RU361259"/>
    </source>
</evidence>
<feature type="domain" description="Nucleotidyl transferase" evidence="6">
    <location>
        <begin position="5"/>
        <end position="275"/>
    </location>
</feature>
<keyword evidence="8" id="KW-1185">Reference proteome</keyword>
<dbReference type="InterPro" id="IPR005835">
    <property type="entry name" value="NTP_transferase_dom"/>
</dbReference>
<dbReference type="Pfam" id="PF00483">
    <property type="entry name" value="NTP_transferase"/>
    <property type="match status" value="1"/>
</dbReference>
<dbReference type="EC" id="2.7.7.9" evidence="5"/>
<proteinExistence type="inferred from homology"/>
<comment type="catalytic activity">
    <reaction evidence="5">
        <text>alpha-D-glucose 1-phosphate + UTP + H(+) = UDP-alpha-D-glucose + diphosphate</text>
        <dbReference type="Rhea" id="RHEA:19889"/>
        <dbReference type="ChEBI" id="CHEBI:15378"/>
        <dbReference type="ChEBI" id="CHEBI:33019"/>
        <dbReference type="ChEBI" id="CHEBI:46398"/>
        <dbReference type="ChEBI" id="CHEBI:58601"/>
        <dbReference type="ChEBI" id="CHEBI:58885"/>
        <dbReference type="EC" id="2.7.7.9"/>
    </reaction>
</comment>
<evidence type="ECO:0000313" key="7">
    <source>
        <dbReference type="EMBL" id="MBV2127773.1"/>
    </source>
</evidence>
<evidence type="ECO:0000259" key="6">
    <source>
        <dbReference type="Pfam" id="PF00483"/>
    </source>
</evidence>
<organism evidence="7 8">
    <name type="scientific">Arsukibacterium indicum</name>
    <dbReference type="NCBI Taxonomy" id="2848612"/>
    <lineage>
        <taxon>Bacteria</taxon>
        <taxon>Pseudomonadati</taxon>
        <taxon>Pseudomonadota</taxon>
        <taxon>Gammaproteobacteria</taxon>
        <taxon>Chromatiales</taxon>
        <taxon>Chromatiaceae</taxon>
        <taxon>Arsukibacterium</taxon>
    </lineage>
</organism>
<evidence type="ECO:0000256" key="3">
    <source>
        <dbReference type="ARBA" id="ARBA00022695"/>
    </source>
</evidence>
<dbReference type="PANTHER" id="PTHR43197">
    <property type="entry name" value="UTP--GLUCOSE-1-PHOSPHATE URIDYLYLTRANSFERASE"/>
    <property type="match status" value="1"/>
</dbReference>
<dbReference type="InterPro" id="IPR005771">
    <property type="entry name" value="GalU_uridylyltTrfase_bac/arc"/>
</dbReference>
<comment type="caution">
    <text evidence="7">The sequence shown here is derived from an EMBL/GenBank/DDBJ whole genome shotgun (WGS) entry which is preliminary data.</text>
</comment>
<accession>A0ABS6MG34</accession>
<evidence type="ECO:0000256" key="1">
    <source>
        <dbReference type="ARBA" id="ARBA00019048"/>
    </source>
</evidence>
<evidence type="ECO:0000256" key="2">
    <source>
        <dbReference type="ARBA" id="ARBA00022679"/>
    </source>
</evidence>